<evidence type="ECO:0000256" key="1">
    <source>
        <dbReference type="SAM" id="MobiDB-lite"/>
    </source>
</evidence>
<dbReference type="EMBL" id="LR862135">
    <property type="protein sequence ID" value="CAD1841466.1"/>
    <property type="molecule type" value="Genomic_DNA"/>
</dbReference>
<feature type="compositionally biased region" description="Basic and acidic residues" evidence="1">
    <location>
        <begin position="113"/>
        <end position="128"/>
    </location>
</feature>
<sequence length="229" mass="24237">MHFTQLNALHHPTHPNGILGVYGSGLMATEVSSMAQMLYREEEEEKGRDLITRDFLGGCALNLELSISSQVENTNGLMDLNMPPTTTAPFLSPSASCIPSVCTIEKVKSALERVERESQGKHHERSCDRSASPSPSPSPSSTSSITYSPIKRLGAAAAAAEAEAAERVDGCDWSGGGGGGLIAAACSNCLLYVLISKENRGAPGVTRTCPCPCQCHTRAKDDDEEEGPD</sequence>
<reference evidence="2" key="1">
    <citation type="submission" date="2020-07" db="EMBL/GenBank/DDBJ databases">
        <authorList>
            <person name="Lin J."/>
        </authorList>
    </citation>
    <scope>NUCLEOTIDE SEQUENCE</scope>
</reference>
<proteinExistence type="predicted"/>
<dbReference type="InterPro" id="IPR055281">
    <property type="entry name" value="GIR1-2/SIED1"/>
</dbReference>
<dbReference type="PANTHER" id="PTHR33177:SF24">
    <property type="entry name" value="FILAMENTOUS HEMAGGLUTININ TRANSPORTER"/>
    <property type="match status" value="1"/>
</dbReference>
<feature type="region of interest" description="Disordered" evidence="1">
    <location>
        <begin position="113"/>
        <end position="147"/>
    </location>
</feature>
<dbReference type="PANTHER" id="PTHR33177">
    <property type="entry name" value="PUTATIVE-RELATED"/>
    <property type="match status" value="1"/>
</dbReference>
<evidence type="ECO:0000313" key="2">
    <source>
        <dbReference type="EMBL" id="CAD1841466.1"/>
    </source>
</evidence>
<protein>
    <submittedName>
        <fullName evidence="2">Uncharacterized protein</fullName>
    </submittedName>
</protein>
<dbReference type="AlphaFoldDB" id="A0A6V7QF66"/>
<name>A0A6V7QF66_ANACO</name>
<accession>A0A6V7QF66</accession>
<gene>
    <name evidence="2" type="ORF">CB5_LOCUS24677</name>
</gene>
<organism evidence="2">
    <name type="scientific">Ananas comosus var. bracteatus</name>
    <name type="common">red pineapple</name>
    <dbReference type="NCBI Taxonomy" id="296719"/>
    <lineage>
        <taxon>Eukaryota</taxon>
        <taxon>Viridiplantae</taxon>
        <taxon>Streptophyta</taxon>
        <taxon>Embryophyta</taxon>
        <taxon>Tracheophyta</taxon>
        <taxon>Spermatophyta</taxon>
        <taxon>Magnoliopsida</taxon>
        <taxon>Liliopsida</taxon>
        <taxon>Poales</taxon>
        <taxon>Bromeliaceae</taxon>
        <taxon>Bromelioideae</taxon>
        <taxon>Ananas</taxon>
    </lineage>
</organism>